<dbReference type="PANTHER" id="PTHR22930:SF269">
    <property type="entry name" value="NUCLEASE HARBI1-LIKE PROTEIN"/>
    <property type="match status" value="1"/>
</dbReference>
<evidence type="ECO:0000256" key="5">
    <source>
        <dbReference type="ARBA" id="ARBA00022723"/>
    </source>
</evidence>
<keyword evidence="9" id="KW-1185">Reference proteome</keyword>
<protein>
    <submittedName>
        <fullName evidence="8">Uncharacterized protein</fullName>
    </submittedName>
</protein>
<sequence length="264" mass="30269">MATMKKKKAVAAFVLLQEFLELDEIQKKKRSRKVWVRPWIARRQQRGCFHQLVPELELEDETSYFNYFRMDKKHFGILSDLVESRIRKCDTAMRASIKPEERLAVTLRYLATGESFKSLEFQFRISRTAISVIVVETCHAIFNVLSKEFLKLPSTPEGWLHLSSIFEKRWNFPNGIGAVDGKRITIQQPGMSGSHYYDYKGHNSLILLAAVGPQYEILWADVGANGRVSDGTVWQKCALKQALAAENNPLNLPQPRLLPELSTK</sequence>
<evidence type="ECO:0000256" key="7">
    <source>
        <dbReference type="ARBA" id="ARBA00023242"/>
    </source>
</evidence>
<dbReference type="OrthoDB" id="5985759at2759"/>
<evidence type="ECO:0000256" key="4">
    <source>
        <dbReference type="ARBA" id="ARBA00022722"/>
    </source>
</evidence>
<dbReference type="GO" id="GO:0005634">
    <property type="term" value="C:nucleus"/>
    <property type="evidence" value="ECO:0007669"/>
    <property type="project" value="UniProtKB-SubCell"/>
</dbReference>
<dbReference type="PANTHER" id="PTHR22930">
    <property type="match status" value="1"/>
</dbReference>
<evidence type="ECO:0000313" key="8">
    <source>
        <dbReference type="EMBL" id="CAB4038159.1"/>
    </source>
</evidence>
<keyword evidence="6" id="KW-0378">Hydrolase</keyword>
<keyword evidence="5" id="KW-0479">Metal-binding</keyword>
<reference evidence="8" key="1">
    <citation type="submission" date="2020-04" db="EMBL/GenBank/DDBJ databases">
        <authorList>
            <person name="Alioto T."/>
            <person name="Alioto T."/>
            <person name="Gomez Garrido J."/>
        </authorList>
    </citation>
    <scope>NUCLEOTIDE SEQUENCE</scope>
    <source>
        <strain evidence="8">A484AB</strain>
    </source>
</reference>
<dbReference type="AlphaFoldDB" id="A0A6S7LQJ8"/>
<evidence type="ECO:0000256" key="1">
    <source>
        <dbReference type="ARBA" id="ARBA00001968"/>
    </source>
</evidence>
<comment type="cofactor">
    <cofactor evidence="1">
        <name>a divalent metal cation</name>
        <dbReference type="ChEBI" id="CHEBI:60240"/>
    </cofactor>
</comment>
<accession>A0A6S7LQJ8</accession>
<organism evidence="8 9">
    <name type="scientific">Paramuricea clavata</name>
    <name type="common">Red gorgonian</name>
    <name type="synonym">Violescent sea-whip</name>
    <dbReference type="NCBI Taxonomy" id="317549"/>
    <lineage>
        <taxon>Eukaryota</taxon>
        <taxon>Metazoa</taxon>
        <taxon>Cnidaria</taxon>
        <taxon>Anthozoa</taxon>
        <taxon>Octocorallia</taxon>
        <taxon>Malacalcyonacea</taxon>
        <taxon>Plexauridae</taxon>
        <taxon>Paramuricea</taxon>
    </lineage>
</organism>
<dbReference type="Proteomes" id="UP001152795">
    <property type="component" value="Unassembled WGS sequence"/>
</dbReference>
<evidence type="ECO:0000256" key="6">
    <source>
        <dbReference type="ARBA" id="ARBA00022801"/>
    </source>
</evidence>
<dbReference type="Pfam" id="PF13359">
    <property type="entry name" value="DDE_Tnp_4"/>
    <property type="match status" value="1"/>
</dbReference>
<comment type="similarity">
    <text evidence="3">Belongs to the HARBI1 family.</text>
</comment>
<dbReference type="InterPro" id="IPR045249">
    <property type="entry name" value="HARBI1-like"/>
</dbReference>
<dbReference type="GO" id="GO:0004518">
    <property type="term" value="F:nuclease activity"/>
    <property type="evidence" value="ECO:0007669"/>
    <property type="project" value="UniProtKB-KW"/>
</dbReference>
<dbReference type="EMBL" id="CACRXK020023877">
    <property type="protein sequence ID" value="CAB4038159.1"/>
    <property type="molecule type" value="Genomic_DNA"/>
</dbReference>
<dbReference type="InterPro" id="IPR027806">
    <property type="entry name" value="HARBI1_dom"/>
</dbReference>
<keyword evidence="4" id="KW-0540">Nuclease</keyword>
<evidence type="ECO:0000256" key="3">
    <source>
        <dbReference type="ARBA" id="ARBA00006958"/>
    </source>
</evidence>
<comment type="subcellular location">
    <subcellularLocation>
        <location evidence="2">Nucleus</location>
    </subcellularLocation>
</comment>
<evidence type="ECO:0000313" key="9">
    <source>
        <dbReference type="Proteomes" id="UP001152795"/>
    </source>
</evidence>
<gene>
    <name evidence="8" type="ORF">PACLA_8A013186</name>
</gene>
<evidence type="ECO:0000256" key="2">
    <source>
        <dbReference type="ARBA" id="ARBA00004123"/>
    </source>
</evidence>
<dbReference type="GO" id="GO:0016787">
    <property type="term" value="F:hydrolase activity"/>
    <property type="evidence" value="ECO:0007669"/>
    <property type="project" value="UniProtKB-KW"/>
</dbReference>
<comment type="caution">
    <text evidence="8">The sequence shown here is derived from an EMBL/GenBank/DDBJ whole genome shotgun (WGS) entry which is preliminary data.</text>
</comment>
<name>A0A6S7LQJ8_PARCT</name>
<feature type="non-terminal residue" evidence="8">
    <location>
        <position position="264"/>
    </location>
</feature>
<dbReference type="GO" id="GO:0046872">
    <property type="term" value="F:metal ion binding"/>
    <property type="evidence" value="ECO:0007669"/>
    <property type="project" value="UniProtKB-KW"/>
</dbReference>
<proteinExistence type="inferred from homology"/>
<keyword evidence="7" id="KW-0539">Nucleus</keyword>